<accession>X1AQ42</accession>
<feature type="region of interest" description="Disordered" evidence="1">
    <location>
        <begin position="52"/>
        <end position="71"/>
    </location>
</feature>
<protein>
    <submittedName>
        <fullName evidence="2">Uncharacterized protein</fullName>
    </submittedName>
</protein>
<evidence type="ECO:0000313" key="2">
    <source>
        <dbReference type="EMBL" id="GAG71457.1"/>
    </source>
</evidence>
<comment type="caution">
    <text evidence="2">The sequence shown here is derived from an EMBL/GenBank/DDBJ whole genome shotgun (WGS) entry which is preliminary data.</text>
</comment>
<feature type="non-terminal residue" evidence="2">
    <location>
        <position position="1"/>
    </location>
</feature>
<evidence type="ECO:0000256" key="1">
    <source>
        <dbReference type="SAM" id="MobiDB-lite"/>
    </source>
</evidence>
<gene>
    <name evidence="2" type="ORF">S01H4_05493</name>
</gene>
<reference evidence="2" key="1">
    <citation type="journal article" date="2014" name="Front. Microbiol.">
        <title>High frequency of phylogenetically diverse reductive dehalogenase-homologous genes in deep subseafloor sedimentary metagenomes.</title>
        <authorList>
            <person name="Kawai M."/>
            <person name="Futagami T."/>
            <person name="Toyoda A."/>
            <person name="Takaki Y."/>
            <person name="Nishi S."/>
            <person name="Hori S."/>
            <person name="Arai W."/>
            <person name="Tsubouchi T."/>
            <person name="Morono Y."/>
            <person name="Uchiyama I."/>
            <person name="Ito T."/>
            <person name="Fujiyama A."/>
            <person name="Inagaki F."/>
            <person name="Takami H."/>
        </authorList>
    </citation>
    <scope>NUCLEOTIDE SEQUENCE</scope>
    <source>
        <strain evidence="2">Expedition CK06-06</strain>
    </source>
</reference>
<dbReference type="AlphaFoldDB" id="X1AQ42"/>
<proteinExistence type="predicted"/>
<name>X1AQ42_9ZZZZ</name>
<feature type="compositionally biased region" description="Acidic residues" evidence="1">
    <location>
        <begin position="62"/>
        <end position="71"/>
    </location>
</feature>
<sequence>EREWFEFVERLKKEYQDVGWDKLLSEQELSEELKSFVETYFEEREELEEETRKKLEEKIEGSEGEEAEETEKIEEIKRKKLLLNIFNHLKSTNFFNIN</sequence>
<organism evidence="2">
    <name type="scientific">marine sediment metagenome</name>
    <dbReference type="NCBI Taxonomy" id="412755"/>
    <lineage>
        <taxon>unclassified sequences</taxon>
        <taxon>metagenomes</taxon>
        <taxon>ecological metagenomes</taxon>
    </lineage>
</organism>
<feature type="compositionally biased region" description="Basic and acidic residues" evidence="1">
    <location>
        <begin position="52"/>
        <end position="61"/>
    </location>
</feature>
<dbReference type="EMBL" id="BART01001599">
    <property type="protein sequence ID" value="GAG71457.1"/>
    <property type="molecule type" value="Genomic_DNA"/>
</dbReference>